<protein>
    <submittedName>
        <fullName evidence="2">GNAT family N-acetyltransferase</fullName>
    </submittedName>
</protein>
<dbReference type="Proteomes" id="UP000317839">
    <property type="component" value="Unassembled WGS sequence"/>
</dbReference>
<dbReference type="Pfam" id="PF13508">
    <property type="entry name" value="Acetyltransf_7"/>
    <property type="match status" value="1"/>
</dbReference>
<feature type="domain" description="N-acetyltransferase" evidence="1">
    <location>
        <begin position="48"/>
        <end position="198"/>
    </location>
</feature>
<dbReference type="EMBL" id="VIKR01000005">
    <property type="protein sequence ID" value="TQV72342.1"/>
    <property type="molecule type" value="Genomic_DNA"/>
</dbReference>
<dbReference type="PROSITE" id="PS51186">
    <property type="entry name" value="GNAT"/>
    <property type="match status" value="1"/>
</dbReference>
<evidence type="ECO:0000313" key="2">
    <source>
        <dbReference type="EMBL" id="TQV72342.1"/>
    </source>
</evidence>
<gene>
    <name evidence="2" type="ORF">FLL45_19180</name>
</gene>
<dbReference type="AlphaFoldDB" id="A0A545T593"/>
<reference evidence="2 3" key="1">
    <citation type="submission" date="2019-06" db="EMBL/GenBank/DDBJ databases">
        <title>Draft genome of Aliikangiella marina GYP-15.</title>
        <authorList>
            <person name="Wang G."/>
        </authorList>
    </citation>
    <scope>NUCLEOTIDE SEQUENCE [LARGE SCALE GENOMIC DNA]</scope>
    <source>
        <strain evidence="2 3">GYP-15</strain>
    </source>
</reference>
<dbReference type="InterPro" id="IPR052523">
    <property type="entry name" value="Trichothecene_AcTrans"/>
</dbReference>
<dbReference type="OrthoDB" id="7057833at2"/>
<keyword evidence="2" id="KW-0808">Transferase</keyword>
<organism evidence="2 3">
    <name type="scientific">Aliikangiella marina</name>
    <dbReference type="NCBI Taxonomy" id="1712262"/>
    <lineage>
        <taxon>Bacteria</taxon>
        <taxon>Pseudomonadati</taxon>
        <taxon>Pseudomonadota</taxon>
        <taxon>Gammaproteobacteria</taxon>
        <taxon>Oceanospirillales</taxon>
        <taxon>Pleioneaceae</taxon>
        <taxon>Aliikangiella</taxon>
    </lineage>
</organism>
<dbReference type="InterPro" id="IPR000182">
    <property type="entry name" value="GNAT_dom"/>
</dbReference>
<proteinExistence type="predicted"/>
<dbReference type="PANTHER" id="PTHR42791:SF1">
    <property type="entry name" value="N-ACETYLTRANSFERASE DOMAIN-CONTAINING PROTEIN"/>
    <property type="match status" value="1"/>
</dbReference>
<accession>A0A545T593</accession>
<sequence>MAYQLVFPELAEALRLALKEDGFYKAMEDSVSGEQADKHQAMLAYMDYSIVEAKEFGRCFIPEQHYGVSIWSFPLDKEKESLKTEQKRQFISKQMGASSLNAYQSMCDYMAAQSRSVIADDSWYLSIIGILPDFQGQGLGPGLLEGTLSELDQTGTGCYLETFTPRNMTFYQRLGFEVVAEFDEPFSHSKYWIMQRLPK</sequence>
<dbReference type="InterPro" id="IPR016181">
    <property type="entry name" value="Acyl_CoA_acyltransferase"/>
</dbReference>
<dbReference type="PANTHER" id="PTHR42791">
    <property type="entry name" value="GNAT FAMILY ACETYLTRANSFERASE"/>
    <property type="match status" value="1"/>
</dbReference>
<evidence type="ECO:0000259" key="1">
    <source>
        <dbReference type="PROSITE" id="PS51186"/>
    </source>
</evidence>
<evidence type="ECO:0000313" key="3">
    <source>
        <dbReference type="Proteomes" id="UP000317839"/>
    </source>
</evidence>
<keyword evidence="3" id="KW-1185">Reference proteome</keyword>
<comment type="caution">
    <text evidence="2">The sequence shown here is derived from an EMBL/GenBank/DDBJ whole genome shotgun (WGS) entry which is preliminary data.</text>
</comment>
<dbReference type="RefSeq" id="WP_142943672.1">
    <property type="nucleotide sequence ID" value="NZ_VIKR01000005.1"/>
</dbReference>
<dbReference type="Gene3D" id="3.40.630.30">
    <property type="match status" value="1"/>
</dbReference>
<dbReference type="SUPFAM" id="SSF55729">
    <property type="entry name" value="Acyl-CoA N-acyltransferases (Nat)"/>
    <property type="match status" value="1"/>
</dbReference>
<name>A0A545T593_9GAMM</name>
<dbReference type="CDD" id="cd04301">
    <property type="entry name" value="NAT_SF"/>
    <property type="match status" value="1"/>
</dbReference>
<dbReference type="GO" id="GO:0016747">
    <property type="term" value="F:acyltransferase activity, transferring groups other than amino-acyl groups"/>
    <property type="evidence" value="ECO:0007669"/>
    <property type="project" value="InterPro"/>
</dbReference>